<dbReference type="InterPro" id="IPR017850">
    <property type="entry name" value="Alkaline_phosphatase_core_sf"/>
</dbReference>
<evidence type="ECO:0000259" key="1">
    <source>
        <dbReference type="PROSITE" id="PS51746"/>
    </source>
</evidence>
<protein>
    <recommendedName>
        <fullName evidence="1">PPM-type phosphatase domain-containing protein</fullName>
    </recommendedName>
</protein>
<dbReference type="InterPro" id="IPR015655">
    <property type="entry name" value="PP2C"/>
</dbReference>
<dbReference type="PROSITE" id="PS51746">
    <property type="entry name" value="PPM_2"/>
    <property type="match status" value="1"/>
</dbReference>
<comment type="caution">
    <text evidence="2">The sequence shown here is derived from an EMBL/GenBank/DDBJ whole genome shotgun (WGS) entry which is preliminary data.</text>
</comment>
<reference evidence="2 3" key="1">
    <citation type="submission" date="2024-02" db="EMBL/GenBank/DDBJ databases">
        <authorList>
            <person name="Chen Y."/>
            <person name="Shah S."/>
            <person name="Dougan E. K."/>
            <person name="Thang M."/>
            <person name="Chan C."/>
        </authorList>
    </citation>
    <scope>NUCLEOTIDE SEQUENCE [LARGE SCALE GENOMIC DNA]</scope>
</reference>
<dbReference type="SMART" id="SM00332">
    <property type="entry name" value="PP2Cc"/>
    <property type="match status" value="1"/>
</dbReference>
<dbReference type="SUPFAM" id="SSF53649">
    <property type="entry name" value="Alkaline phosphatase-like"/>
    <property type="match status" value="1"/>
</dbReference>
<dbReference type="Gene3D" id="3.60.40.10">
    <property type="entry name" value="PPM-type phosphatase domain"/>
    <property type="match status" value="1"/>
</dbReference>
<keyword evidence="3" id="KW-1185">Reference proteome</keyword>
<dbReference type="EMBL" id="CAXAMN010028428">
    <property type="protein sequence ID" value="CAK9116532.1"/>
    <property type="molecule type" value="Genomic_DNA"/>
</dbReference>
<dbReference type="PANTHER" id="PTHR13832:SF827">
    <property type="entry name" value="PROTEIN PHOSPHATASE 1L"/>
    <property type="match status" value="1"/>
</dbReference>
<dbReference type="InterPro" id="IPR001932">
    <property type="entry name" value="PPM-type_phosphatase-like_dom"/>
</dbReference>
<dbReference type="PANTHER" id="PTHR13832">
    <property type="entry name" value="PROTEIN PHOSPHATASE 2C"/>
    <property type="match status" value="1"/>
</dbReference>
<dbReference type="InterPro" id="IPR002591">
    <property type="entry name" value="Phosphodiest/P_Trfase"/>
</dbReference>
<dbReference type="Pfam" id="PF01663">
    <property type="entry name" value="Phosphodiest"/>
    <property type="match status" value="1"/>
</dbReference>
<evidence type="ECO:0000313" key="3">
    <source>
        <dbReference type="Proteomes" id="UP001642484"/>
    </source>
</evidence>
<gene>
    <name evidence="2" type="ORF">CCMP2556_LOCUS54079</name>
</gene>
<proteinExistence type="predicted"/>
<dbReference type="SUPFAM" id="SSF81606">
    <property type="entry name" value="PP2C-like"/>
    <property type="match status" value="1"/>
</dbReference>
<dbReference type="InterPro" id="IPR036457">
    <property type="entry name" value="PPM-type-like_dom_sf"/>
</dbReference>
<dbReference type="Pfam" id="PF00481">
    <property type="entry name" value="PP2C"/>
    <property type="match status" value="1"/>
</dbReference>
<feature type="domain" description="PPM-type phosphatase" evidence="1">
    <location>
        <begin position="141"/>
        <end position="467"/>
    </location>
</feature>
<name>A0ABP0SVR6_9DINO</name>
<dbReference type="Gene3D" id="3.40.720.10">
    <property type="entry name" value="Alkaline Phosphatase, subunit A"/>
    <property type="match status" value="1"/>
</dbReference>
<accession>A0ABP0SVR6</accession>
<sequence>MSVPPSRNPHVLLILLDGCRPDALLAAEAPRLRALLRNKAGRCAFSLHCKTDPIPLSAPSWATLLTGQRAAVHRITSNDLDSLLSTDSQGRLLVQPSDCLCTPVRSASCFASAFSQAKRQKLANPASPFPPTLFHFLSQNGCSAKLLNVGWPGVPQLCADATGQSLEVKKFGDEAEELDKAVEEMLKLLQENQELPEVLALYTHSVDLAGHVHGFSLDVPEYLESIEHFDACLGRLLDALADRHEDWLLAITTDHGGGAAKDMSKDQWSLFVEDCKCIHKGLSQAGSQGVHGLQDSDTHNTRFVILSGLNARPGEICPPPEAIDFLPTLSRDHSPLEPDELKRIRQAGGTVNREGRVEGNLNLSRAIGDLFYKRNPKLPPEKQLISAMPEVRLRKLSDQDRYLLLGCDGIWERFTNQQVVDFVLPRLQEQDRLSTALSAFLTRALSPNPARTNGEGCDNMTLVCTELTRKSECQPKKLQLKRRRRDKTVGVLLDSVLKPDSWVPPSNRRRRFLTRIRLVRMLSYHKKVASQFLHLEEVCIVILCFLHTS</sequence>
<dbReference type="Proteomes" id="UP001642484">
    <property type="component" value="Unassembled WGS sequence"/>
</dbReference>
<dbReference type="CDD" id="cd00143">
    <property type="entry name" value="PP2Cc"/>
    <property type="match status" value="1"/>
</dbReference>
<evidence type="ECO:0000313" key="2">
    <source>
        <dbReference type="EMBL" id="CAK9116532.1"/>
    </source>
</evidence>
<organism evidence="2 3">
    <name type="scientific">Durusdinium trenchii</name>
    <dbReference type="NCBI Taxonomy" id="1381693"/>
    <lineage>
        <taxon>Eukaryota</taxon>
        <taxon>Sar</taxon>
        <taxon>Alveolata</taxon>
        <taxon>Dinophyceae</taxon>
        <taxon>Suessiales</taxon>
        <taxon>Symbiodiniaceae</taxon>
        <taxon>Durusdinium</taxon>
    </lineage>
</organism>